<sequence>MVVDTSDYRATHPPTQPPLLPRRTALLFVCCFALLCRNGIIVRVLGAHHHHPADVSITRGSSPDAAGGEPSNLRFGRLLETVDPDNDDDAQSRTSNLSSINEVGQNEKEQSGGTISTGKQMPMGDDDDDDDAGSIAKAQSTNIEGMVQSSADTKLPVDRGAVFVAKNQASTNNDPGSDEITENASNVELIGNQTGEIGEDSKNVSEKSQAKSAVWPDDDDDDDDSQTAKASVVEGGETLSSPQESVVKEKPPLIPSDDDDDIQAPKANVVEGAETEKSVVKEKAVTIPSDDDDFQAAKKNGSIDVSTEQSAHISEMENVGKEPYQVAASSPEEGETTGKRMPLDDDDVQNEETLQTETKILDDEEKYDLGDESNEDKSSTYEWESTNSIGGGDNSPIGGPNDFFTEEDEASIGYHRNESSQEEMGGRSDETNKGGIQKNSAEEEAEEGNTPNNVPPELDTSSEMNNEIPGGNAADGDVSGDNSNPVKENVGANPTTSICSQAMNCGDCLDRSILHLQQNIDGPCYWLQEIGAMKCITHEEAINVVNATSGAYMCGDNGAAVYTGEGWQTALDAIAGVQTPASGEGNEVTIPGTDQQTSHEALHPNYDYDDDEEDGLFDLLKTTVNYTLLTAFLASVFMIRKNALSRLRSDPSLNPATTVKEEVVSFVTMVASMVMNVVSGAGASRSGSGNSAVRASSFGRAGSNSYERESVPLSTAADEEWGWDDDDAGTNFELSGIGDGGDESKEEDDLAMAIAMSLSESTNDSTGTRPTQSIPSKKPQTPTVTPKKVAPPKPRSLSSAKPPLPKAPVASPEPPTSSSGGGDSIEALLGQMKGGGGPVITAFGQTPQVPKATAKRVPKKEDNDDDIFASMGLSSFPSKPAAVPATSASRPPLSGGWQASTITQTAPKSAPLPSRELVADALDDDLDADWGDDDDDLDDLLDE</sequence>
<dbReference type="PANTHER" id="PTHR16431:SF1">
    <property type="entry name" value="NEUROGENIC PROTEIN MASTERMIND"/>
    <property type="match status" value="1"/>
</dbReference>
<feature type="compositionally biased region" description="Polar residues" evidence="5">
    <location>
        <begin position="480"/>
        <end position="489"/>
    </location>
</feature>
<feature type="compositionally biased region" description="Acidic residues" evidence="5">
    <location>
        <begin position="717"/>
        <end position="728"/>
    </location>
</feature>
<keyword evidence="3" id="KW-0158">Chromosome</keyword>
<dbReference type="HOGENOM" id="CLU_311597_0_0_1"/>
<feature type="compositionally biased region" description="Polar residues" evidence="5">
    <location>
        <begin position="897"/>
        <end position="907"/>
    </location>
</feature>
<organism evidence="6 7">
    <name type="scientific">Thalassiosira pseudonana</name>
    <name type="common">Marine diatom</name>
    <name type="synonym">Cyclotella nana</name>
    <dbReference type="NCBI Taxonomy" id="35128"/>
    <lineage>
        <taxon>Eukaryota</taxon>
        <taxon>Sar</taxon>
        <taxon>Stramenopiles</taxon>
        <taxon>Ochrophyta</taxon>
        <taxon>Bacillariophyta</taxon>
        <taxon>Coscinodiscophyceae</taxon>
        <taxon>Thalassiosirophycidae</taxon>
        <taxon>Thalassiosirales</taxon>
        <taxon>Thalassiosiraceae</taxon>
        <taxon>Thalassiosira</taxon>
    </lineage>
</organism>
<evidence type="ECO:0000256" key="5">
    <source>
        <dbReference type="SAM" id="MobiDB-lite"/>
    </source>
</evidence>
<dbReference type="KEGG" id="tps:THAPSDRAFT_21210"/>
<evidence type="ECO:0000256" key="1">
    <source>
        <dbReference type="ARBA" id="ARBA00004123"/>
    </source>
</evidence>
<dbReference type="GO" id="GO:0005634">
    <property type="term" value="C:nucleus"/>
    <property type="evidence" value="ECO:0000318"/>
    <property type="project" value="GO_Central"/>
</dbReference>
<feature type="compositionally biased region" description="Low complexity" evidence="5">
    <location>
        <begin position="775"/>
        <end position="788"/>
    </location>
</feature>
<feature type="compositionally biased region" description="Acidic residues" evidence="5">
    <location>
        <begin position="216"/>
        <end position="225"/>
    </location>
</feature>
<proteinExistence type="predicted"/>
<feature type="region of interest" description="Disordered" evidence="5">
    <location>
        <begin position="681"/>
        <end position="745"/>
    </location>
</feature>
<feature type="compositionally biased region" description="Acidic residues" evidence="5">
    <location>
        <begin position="362"/>
        <end position="374"/>
    </location>
</feature>
<keyword evidence="4" id="KW-0539">Nucleus</keyword>
<comment type="subcellular location">
    <subcellularLocation>
        <location evidence="2">Chromosome</location>
    </subcellularLocation>
    <subcellularLocation>
        <location evidence="1">Nucleus</location>
    </subcellularLocation>
</comment>
<feature type="compositionally biased region" description="Basic and acidic residues" evidence="5">
    <location>
        <begin position="199"/>
        <end position="209"/>
    </location>
</feature>
<dbReference type="RefSeq" id="XP_002287739.1">
    <property type="nucleotide sequence ID" value="XM_002287703.1"/>
</dbReference>
<dbReference type="InParanoid" id="B8BTY2"/>
<dbReference type="GeneID" id="7448704"/>
<evidence type="ECO:0000313" key="7">
    <source>
        <dbReference type="Proteomes" id="UP000001449"/>
    </source>
</evidence>
<feature type="region of interest" description="Disordered" evidence="5">
    <location>
        <begin position="166"/>
        <end position="489"/>
    </location>
</feature>
<evidence type="ECO:0000256" key="3">
    <source>
        <dbReference type="ARBA" id="ARBA00022454"/>
    </source>
</evidence>
<feature type="compositionally biased region" description="Polar residues" evidence="5">
    <location>
        <begin position="182"/>
        <end position="195"/>
    </location>
</feature>
<evidence type="ECO:0000313" key="6">
    <source>
        <dbReference type="EMBL" id="EED95182.1"/>
    </source>
</evidence>
<dbReference type="GO" id="GO:0000785">
    <property type="term" value="C:chromatin"/>
    <property type="evidence" value="ECO:0000318"/>
    <property type="project" value="GO_Central"/>
</dbReference>
<reference evidence="6 7" key="2">
    <citation type="journal article" date="2008" name="Nature">
        <title>The Phaeodactylum genome reveals the evolutionary history of diatom genomes.</title>
        <authorList>
            <person name="Bowler C."/>
            <person name="Allen A.E."/>
            <person name="Badger J.H."/>
            <person name="Grimwood J."/>
            <person name="Jabbari K."/>
            <person name="Kuo A."/>
            <person name="Maheswari U."/>
            <person name="Martens C."/>
            <person name="Maumus F."/>
            <person name="Otillar R.P."/>
            <person name="Rayko E."/>
            <person name="Salamov A."/>
            <person name="Vandepoele K."/>
            <person name="Beszteri B."/>
            <person name="Gruber A."/>
            <person name="Heijde M."/>
            <person name="Katinka M."/>
            <person name="Mock T."/>
            <person name="Valentin K."/>
            <person name="Verret F."/>
            <person name="Berges J.A."/>
            <person name="Brownlee C."/>
            <person name="Cadoret J.P."/>
            <person name="Chiovitti A."/>
            <person name="Choi C.J."/>
            <person name="Coesel S."/>
            <person name="De Martino A."/>
            <person name="Detter J.C."/>
            <person name="Durkin C."/>
            <person name="Falciatore A."/>
            <person name="Fournet J."/>
            <person name="Haruta M."/>
            <person name="Huysman M.J."/>
            <person name="Jenkins B.D."/>
            <person name="Jiroutova K."/>
            <person name="Jorgensen R.E."/>
            <person name="Joubert Y."/>
            <person name="Kaplan A."/>
            <person name="Kroger N."/>
            <person name="Kroth P.G."/>
            <person name="La Roche J."/>
            <person name="Lindquist E."/>
            <person name="Lommer M."/>
            <person name="Martin-Jezequel V."/>
            <person name="Lopez P.J."/>
            <person name="Lucas S."/>
            <person name="Mangogna M."/>
            <person name="McGinnis K."/>
            <person name="Medlin L.K."/>
            <person name="Montsant A."/>
            <person name="Oudot-Le Secq M.P."/>
            <person name="Napoli C."/>
            <person name="Obornik M."/>
            <person name="Parker M.S."/>
            <person name="Petit J.L."/>
            <person name="Porcel B.M."/>
            <person name="Poulsen N."/>
            <person name="Robison M."/>
            <person name="Rychlewski L."/>
            <person name="Rynearson T.A."/>
            <person name="Schmutz J."/>
            <person name="Shapiro H."/>
            <person name="Siaut M."/>
            <person name="Stanley M."/>
            <person name="Sussman M.R."/>
            <person name="Taylor A.R."/>
            <person name="Vardi A."/>
            <person name="von Dassow P."/>
            <person name="Vyverman W."/>
            <person name="Willis A."/>
            <person name="Wyrwicz L.S."/>
            <person name="Rokhsar D.S."/>
            <person name="Weissenbach J."/>
            <person name="Armbrust E.V."/>
            <person name="Green B.R."/>
            <person name="Van de Peer Y."/>
            <person name="Grigoriev I.V."/>
        </authorList>
    </citation>
    <scope>NUCLEOTIDE SEQUENCE [LARGE SCALE GENOMIC DNA]</scope>
    <source>
        <strain evidence="6 7">CCMP1335</strain>
    </source>
</reference>
<evidence type="ECO:0000256" key="2">
    <source>
        <dbReference type="ARBA" id="ARBA00004286"/>
    </source>
</evidence>
<dbReference type="eggNOG" id="ENOG502T848">
    <property type="taxonomic scope" value="Eukaryota"/>
</dbReference>
<reference evidence="6 7" key="1">
    <citation type="journal article" date="2004" name="Science">
        <title>The genome of the diatom Thalassiosira pseudonana: ecology, evolution, and metabolism.</title>
        <authorList>
            <person name="Armbrust E.V."/>
            <person name="Berges J.A."/>
            <person name="Bowler C."/>
            <person name="Green B.R."/>
            <person name="Martinez D."/>
            <person name="Putnam N.H."/>
            <person name="Zhou S."/>
            <person name="Allen A.E."/>
            <person name="Apt K.E."/>
            <person name="Bechner M."/>
            <person name="Brzezinski M.A."/>
            <person name="Chaal B.K."/>
            <person name="Chiovitti A."/>
            <person name="Davis A.K."/>
            <person name="Demarest M.S."/>
            <person name="Detter J.C."/>
            <person name="Glavina T."/>
            <person name="Goodstein D."/>
            <person name="Hadi M.Z."/>
            <person name="Hellsten U."/>
            <person name="Hildebrand M."/>
            <person name="Jenkins B.D."/>
            <person name="Jurka J."/>
            <person name="Kapitonov V.V."/>
            <person name="Kroger N."/>
            <person name="Lau W.W."/>
            <person name="Lane T.W."/>
            <person name="Larimer F.W."/>
            <person name="Lippmeier J.C."/>
            <person name="Lucas S."/>
            <person name="Medina M."/>
            <person name="Montsant A."/>
            <person name="Obornik M."/>
            <person name="Parker M.S."/>
            <person name="Palenik B."/>
            <person name="Pazour G.J."/>
            <person name="Richardson P.M."/>
            <person name="Rynearson T.A."/>
            <person name="Saito M.A."/>
            <person name="Schwartz D.C."/>
            <person name="Thamatrakoln K."/>
            <person name="Valentin K."/>
            <person name="Vardi A."/>
            <person name="Wilkerson F.P."/>
            <person name="Rokhsar D.S."/>
        </authorList>
    </citation>
    <scope>NUCLEOTIDE SEQUENCE [LARGE SCALE GENOMIC DNA]</scope>
    <source>
        <strain evidence="6 7">CCMP1335</strain>
    </source>
</reference>
<evidence type="ECO:0000256" key="4">
    <source>
        <dbReference type="ARBA" id="ARBA00023242"/>
    </source>
</evidence>
<feature type="region of interest" description="Disordered" evidence="5">
    <location>
        <begin position="759"/>
        <end position="943"/>
    </location>
</feature>
<dbReference type="EMBL" id="CM000639">
    <property type="protein sequence ID" value="EED95182.1"/>
    <property type="molecule type" value="Genomic_DNA"/>
</dbReference>
<feature type="compositionally biased region" description="Low complexity" evidence="5">
    <location>
        <begin position="681"/>
        <end position="697"/>
    </location>
</feature>
<keyword evidence="7" id="KW-1185">Reference proteome</keyword>
<dbReference type="InterPro" id="IPR003903">
    <property type="entry name" value="UIM_dom"/>
</dbReference>
<feature type="compositionally biased region" description="Basic and acidic residues" evidence="5">
    <location>
        <begin position="274"/>
        <end position="284"/>
    </location>
</feature>
<gene>
    <name evidence="6" type="ORF">THAPSDRAFT_21210</name>
</gene>
<dbReference type="PANTHER" id="PTHR16431">
    <property type="entry name" value="NEUROGENIC PROTEIN MASTERMIND"/>
    <property type="match status" value="1"/>
</dbReference>
<dbReference type="GO" id="GO:0000775">
    <property type="term" value="C:chromosome, centromeric region"/>
    <property type="evidence" value="ECO:0000318"/>
    <property type="project" value="GO_Central"/>
</dbReference>
<dbReference type="STRING" id="35128.B8BTY2"/>
<feature type="compositionally biased region" description="Polar residues" evidence="5">
    <location>
        <begin position="92"/>
        <end position="104"/>
    </location>
</feature>
<feature type="region of interest" description="Disordered" evidence="5">
    <location>
        <begin position="81"/>
        <end position="134"/>
    </location>
</feature>
<dbReference type="PaxDb" id="35128-Thaps21210"/>
<feature type="compositionally biased region" description="Polar residues" evidence="5">
    <location>
        <begin position="759"/>
        <end position="774"/>
    </location>
</feature>
<dbReference type="GO" id="GO:0007059">
    <property type="term" value="P:chromosome segregation"/>
    <property type="evidence" value="ECO:0000318"/>
    <property type="project" value="GO_Central"/>
</dbReference>
<dbReference type="Proteomes" id="UP000001449">
    <property type="component" value="Chromosome 2"/>
</dbReference>
<dbReference type="AlphaFoldDB" id="B8BTY2"/>
<dbReference type="GO" id="GO:0034080">
    <property type="term" value="P:CENP-A containing chromatin assembly"/>
    <property type="evidence" value="ECO:0000318"/>
    <property type="project" value="GO_Central"/>
</dbReference>
<accession>B8BTY2</accession>
<feature type="compositionally biased region" description="Basic and acidic residues" evidence="5">
    <location>
        <begin position="415"/>
        <end position="432"/>
    </location>
</feature>
<feature type="compositionally biased region" description="Acidic residues" evidence="5">
    <location>
        <begin position="921"/>
        <end position="943"/>
    </location>
</feature>
<name>B8BTY2_THAPS</name>
<dbReference type="PROSITE" id="PS50330">
    <property type="entry name" value="UIM"/>
    <property type="match status" value="1"/>
</dbReference>
<protein>
    <submittedName>
        <fullName evidence="6">Uncharacterized protein</fullName>
    </submittedName>
</protein>
<feature type="compositionally biased region" description="Polar residues" evidence="5">
    <location>
        <begin position="303"/>
        <end position="312"/>
    </location>
</feature>
<feature type="compositionally biased region" description="Pro residues" evidence="5">
    <location>
        <begin position="802"/>
        <end position="815"/>
    </location>
</feature>